<comment type="function">
    <text evidence="17 18">Catalyzes the last two sequential reactions in the de novo biosynthetic pathway for UDP-N-acetylglucosamine (UDP-GlcNAc). The C-terminal domain catalyzes the transfer of acetyl group from acetyl coenzyme A to glucosamine-1-phosphate (GlcN-1-P) to produce N-acetylglucosamine-1-phosphate (GlcNAc-1-P), which is converted into UDP-GlcNAc by the transfer of uridine 5-monophosphate (from uridine 5-triphosphate), a reaction catalyzed by the N-terminal domain.</text>
</comment>
<comment type="pathway">
    <text evidence="18">Nucleotide-sugar biosynthesis; UDP-N-acetyl-alpha-D-glucosamine biosynthesis; UDP-N-acetyl-alpha-D-glucosamine from N-acetyl-alpha-D-glucosamine 1-phosphate: step 1/1.</text>
</comment>
<evidence type="ECO:0000256" key="16">
    <source>
        <dbReference type="ARBA" id="ARBA00048493"/>
    </source>
</evidence>
<dbReference type="Proteomes" id="UP000279799">
    <property type="component" value="Chromosome"/>
</dbReference>
<evidence type="ECO:0000256" key="1">
    <source>
        <dbReference type="ARBA" id="ARBA00004496"/>
    </source>
</evidence>
<feature type="binding site" evidence="18">
    <location>
        <position position="233"/>
    </location>
    <ligand>
        <name>UDP-N-acetyl-alpha-D-glucosamine</name>
        <dbReference type="ChEBI" id="CHEBI:57705"/>
    </ligand>
</feature>
<dbReference type="InterPro" id="IPR050065">
    <property type="entry name" value="GlmU-like"/>
</dbReference>
<evidence type="ECO:0000256" key="17">
    <source>
        <dbReference type="ARBA" id="ARBA00049628"/>
    </source>
</evidence>
<feature type="binding site" evidence="18">
    <location>
        <position position="30"/>
    </location>
    <ligand>
        <name>UDP-N-acetyl-alpha-D-glucosamine</name>
        <dbReference type="ChEBI" id="CHEBI:57705"/>
    </ligand>
</feature>
<evidence type="ECO:0000256" key="13">
    <source>
        <dbReference type="ARBA" id="ARBA00023315"/>
    </source>
</evidence>
<evidence type="ECO:0000256" key="14">
    <source>
        <dbReference type="ARBA" id="ARBA00023316"/>
    </source>
</evidence>
<dbReference type="GO" id="GO:0006048">
    <property type="term" value="P:UDP-N-acetylglucosamine biosynthetic process"/>
    <property type="evidence" value="ECO:0007669"/>
    <property type="project" value="UniProtKB-UniPathway"/>
</dbReference>
<dbReference type="Pfam" id="PF12804">
    <property type="entry name" value="NTP_transf_3"/>
    <property type="match status" value="1"/>
</dbReference>
<dbReference type="OrthoDB" id="9775031at2"/>
<comment type="subcellular location">
    <subcellularLocation>
        <location evidence="1 18">Cytoplasm</location>
    </subcellularLocation>
</comment>
<keyword evidence="22" id="KW-1185">Reference proteome</keyword>
<comment type="pathway">
    <text evidence="18">Bacterial outer membrane biogenesis; LPS lipid A biosynthesis.</text>
</comment>
<dbReference type="RefSeq" id="WP_126599215.1">
    <property type="nucleotide sequence ID" value="NZ_LR134510.1"/>
</dbReference>
<dbReference type="PANTHER" id="PTHR43584:SF3">
    <property type="entry name" value="BIFUNCTIONAL PROTEIN GLMU"/>
    <property type="match status" value="1"/>
</dbReference>
<dbReference type="GO" id="GO:0005737">
    <property type="term" value="C:cytoplasm"/>
    <property type="evidence" value="ECO:0007669"/>
    <property type="project" value="UniProtKB-SubCell"/>
</dbReference>
<feature type="active site" description="Proton acceptor" evidence="18">
    <location>
        <position position="369"/>
    </location>
</feature>
<dbReference type="GO" id="GO:0008360">
    <property type="term" value="P:regulation of cell shape"/>
    <property type="evidence" value="ECO:0007669"/>
    <property type="project" value="UniProtKB-KW"/>
</dbReference>
<dbReference type="GO" id="GO:0000902">
    <property type="term" value="P:cell morphogenesis"/>
    <property type="evidence" value="ECO:0007669"/>
    <property type="project" value="UniProtKB-UniRule"/>
</dbReference>
<dbReference type="EMBL" id="LR134510">
    <property type="protein sequence ID" value="VEJ09356.1"/>
    <property type="molecule type" value="Genomic_DNA"/>
</dbReference>
<dbReference type="GO" id="GO:0009245">
    <property type="term" value="P:lipid A biosynthetic process"/>
    <property type="evidence" value="ECO:0007669"/>
    <property type="project" value="UniProtKB-UniRule"/>
</dbReference>
<evidence type="ECO:0000256" key="2">
    <source>
        <dbReference type="ARBA" id="ARBA00007707"/>
    </source>
</evidence>
<dbReference type="AlphaFoldDB" id="A0A448TTU2"/>
<comment type="similarity">
    <text evidence="3 18">In the N-terminal section; belongs to the N-acetylglucosamine-1-phosphate uridyltransferase family.</text>
</comment>
<keyword evidence="4 18" id="KW-0963">Cytoplasm</keyword>
<dbReference type="InterPro" id="IPR011004">
    <property type="entry name" value="Trimer_LpxA-like_sf"/>
</dbReference>
<feature type="domain" description="Mannose-1-phosphate guanyltransferase C-terminal" evidence="20">
    <location>
        <begin position="272"/>
        <end position="345"/>
    </location>
</feature>
<evidence type="ECO:0000256" key="9">
    <source>
        <dbReference type="ARBA" id="ARBA00022842"/>
    </source>
</evidence>
<keyword evidence="5 18" id="KW-0808">Transferase</keyword>
<feature type="region of interest" description="Linker" evidence="18">
    <location>
        <begin position="236"/>
        <end position="256"/>
    </location>
</feature>
<feature type="binding site" evidence="18">
    <location>
        <position position="81"/>
    </location>
    <ligand>
        <name>UDP-N-acetyl-alpha-D-glucosamine</name>
        <dbReference type="ChEBI" id="CHEBI:57705"/>
    </ligand>
</feature>
<feature type="region of interest" description="N-acetyltransferase" evidence="18">
    <location>
        <begin position="257"/>
        <end position="462"/>
    </location>
</feature>
<feature type="binding site" evidence="18">
    <location>
        <position position="383"/>
    </location>
    <ligand>
        <name>UDP-N-acetyl-alpha-D-glucosamine</name>
        <dbReference type="ChEBI" id="CHEBI:57705"/>
    </ligand>
</feature>
<keyword evidence="7 18" id="KW-0479">Metal-binding</keyword>
<feature type="binding site" evidence="18">
    <location>
        <begin position="86"/>
        <end position="87"/>
    </location>
    <ligand>
        <name>UDP-N-acetyl-alpha-D-glucosamine</name>
        <dbReference type="ChEBI" id="CHEBI:57705"/>
    </ligand>
</feature>
<evidence type="ECO:0000259" key="19">
    <source>
        <dbReference type="Pfam" id="PF12804"/>
    </source>
</evidence>
<feature type="binding site" evidence="18">
    <location>
        <position position="233"/>
    </location>
    <ligand>
        <name>Mg(2+)</name>
        <dbReference type="ChEBI" id="CHEBI:18420"/>
    </ligand>
</feature>
<dbReference type="Gene3D" id="2.160.10.10">
    <property type="entry name" value="Hexapeptide repeat proteins"/>
    <property type="match status" value="1"/>
</dbReference>
<feature type="binding site" evidence="18">
    <location>
        <position position="372"/>
    </location>
    <ligand>
        <name>UDP-N-acetyl-alpha-D-glucosamine</name>
        <dbReference type="ChEBI" id="CHEBI:57705"/>
    </ligand>
</feature>
<dbReference type="HAMAP" id="MF_01631">
    <property type="entry name" value="GlmU"/>
    <property type="match status" value="1"/>
</dbReference>
<accession>A0A448TTU2</accession>
<dbReference type="PANTHER" id="PTHR43584">
    <property type="entry name" value="NUCLEOTIDYL TRANSFERASE"/>
    <property type="match status" value="1"/>
</dbReference>
<feature type="binding site" evidence="18">
    <location>
        <position position="145"/>
    </location>
    <ligand>
        <name>UDP-N-acetyl-alpha-D-glucosamine</name>
        <dbReference type="ChEBI" id="CHEBI:57705"/>
    </ligand>
</feature>
<feature type="binding site" evidence="18">
    <location>
        <begin position="392"/>
        <end position="393"/>
    </location>
    <ligand>
        <name>acetyl-CoA</name>
        <dbReference type="ChEBI" id="CHEBI:57288"/>
    </ligand>
</feature>
<dbReference type="CDD" id="cd03353">
    <property type="entry name" value="LbH_GlmU_C"/>
    <property type="match status" value="1"/>
</dbReference>
<dbReference type="GO" id="GO:0009252">
    <property type="term" value="P:peptidoglycan biosynthetic process"/>
    <property type="evidence" value="ECO:0007669"/>
    <property type="project" value="UniProtKB-UniRule"/>
</dbReference>
<dbReference type="SUPFAM" id="SSF53448">
    <property type="entry name" value="Nucleotide-diphospho-sugar transferases"/>
    <property type="match status" value="1"/>
</dbReference>
<comment type="subunit">
    <text evidence="18">Homotrimer.</text>
</comment>
<dbReference type="EC" id="2.7.7.23" evidence="18"/>
<feature type="binding site" evidence="18">
    <location>
        <position position="175"/>
    </location>
    <ligand>
        <name>UDP-N-acetyl-alpha-D-glucosamine</name>
        <dbReference type="ChEBI" id="CHEBI:57705"/>
    </ligand>
</feature>
<dbReference type="UniPathway" id="UPA00113">
    <property type="reaction ID" value="UER00532"/>
</dbReference>
<evidence type="ECO:0000256" key="8">
    <source>
        <dbReference type="ARBA" id="ARBA00022737"/>
    </source>
</evidence>
<gene>
    <name evidence="18 21" type="primary">glmU</name>
    <name evidence="21" type="ORF">NCTC12871_00809</name>
</gene>
<dbReference type="NCBIfam" id="NF006986">
    <property type="entry name" value="PRK09451.1"/>
    <property type="match status" value="1"/>
</dbReference>
<reference evidence="21 22" key="1">
    <citation type="submission" date="2018-12" db="EMBL/GenBank/DDBJ databases">
        <authorList>
            <consortium name="Pathogen Informatics"/>
        </authorList>
    </citation>
    <scope>NUCLEOTIDE SEQUENCE [LARGE SCALE GENOMIC DNA]</scope>
    <source>
        <strain evidence="21 22">NCTC12871</strain>
    </source>
</reference>
<dbReference type="GO" id="GO:0000287">
    <property type="term" value="F:magnesium ion binding"/>
    <property type="evidence" value="ECO:0007669"/>
    <property type="project" value="UniProtKB-UniRule"/>
</dbReference>
<evidence type="ECO:0000256" key="5">
    <source>
        <dbReference type="ARBA" id="ARBA00022679"/>
    </source>
</evidence>
<organism evidence="21 22">
    <name type="scientific">Actinobacillus delphinicola</name>
    <dbReference type="NCBI Taxonomy" id="51161"/>
    <lineage>
        <taxon>Bacteria</taxon>
        <taxon>Pseudomonadati</taxon>
        <taxon>Pseudomonadota</taxon>
        <taxon>Gammaproteobacteria</taxon>
        <taxon>Pasteurellales</taxon>
        <taxon>Pasteurellaceae</taxon>
        <taxon>Actinobacillus</taxon>
    </lineage>
</organism>
<dbReference type="FunFam" id="3.90.550.10:FF:000006">
    <property type="entry name" value="Bifunctional protein GlmU"/>
    <property type="match status" value="1"/>
</dbReference>
<dbReference type="GO" id="GO:0071555">
    <property type="term" value="P:cell wall organization"/>
    <property type="evidence" value="ECO:0007669"/>
    <property type="project" value="UniProtKB-KW"/>
</dbReference>
<dbReference type="GO" id="GO:0003977">
    <property type="term" value="F:UDP-N-acetylglucosamine diphosphorylase activity"/>
    <property type="evidence" value="ECO:0007669"/>
    <property type="project" value="UniProtKB-UniRule"/>
</dbReference>
<feature type="domain" description="MobA-like NTP transferase" evidence="19">
    <location>
        <begin position="13"/>
        <end position="132"/>
    </location>
</feature>
<evidence type="ECO:0000256" key="18">
    <source>
        <dbReference type="HAMAP-Rule" id="MF_01631"/>
    </source>
</evidence>
<comment type="cofactor">
    <cofactor evidence="18">
        <name>Mg(2+)</name>
        <dbReference type="ChEBI" id="CHEBI:18420"/>
    </cofactor>
    <text evidence="18">Binds 1 Mg(2+) ion per subunit.</text>
</comment>
<dbReference type="GO" id="GO:0019134">
    <property type="term" value="F:glucosamine-1-phosphate N-acetyltransferase activity"/>
    <property type="evidence" value="ECO:0007669"/>
    <property type="project" value="UniProtKB-UniRule"/>
</dbReference>
<evidence type="ECO:0000256" key="4">
    <source>
        <dbReference type="ARBA" id="ARBA00022490"/>
    </source>
</evidence>
<feature type="binding site" evidence="18">
    <location>
        <position position="429"/>
    </location>
    <ligand>
        <name>acetyl-CoA</name>
        <dbReference type="ChEBI" id="CHEBI:57288"/>
    </ligand>
</feature>
<protein>
    <recommendedName>
        <fullName evidence="18">Bifunctional protein GlmU</fullName>
    </recommendedName>
    <domain>
        <recommendedName>
            <fullName evidence="18">UDP-N-acetylglucosamine pyrophosphorylase</fullName>
            <ecNumber evidence="18">2.7.7.23</ecNumber>
        </recommendedName>
        <alternativeName>
            <fullName evidence="18">N-acetylglucosamine-1-phosphate uridyltransferase</fullName>
        </alternativeName>
    </domain>
    <domain>
        <recommendedName>
            <fullName evidence="18">Glucosamine-1-phosphate N-acetyltransferase</fullName>
            <ecNumber evidence="18">2.3.1.157</ecNumber>
        </recommendedName>
    </domain>
</protein>
<dbReference type="CDD" id="cd02540">
    <property type="entry name" value="GT2_GlmU_N_bac"/>
    <property type="match status" value="1"/>
</dbReference>
<feature type="region of interest" description="Pyrophosphorylase" evidence="18">
    <location>
        <begin position="1"/>
        <end position="235"/>
    </location>
</feature>
<dbReference type="Pfam" id="PF00132">
    <property type="entry name" value="Hexapep"/>
    <property type="match status" value="1"/>
</dbReference>
<keyword evidence="8 18" id="KW-0677">Repeat</keyword>
<evidence type="ECO:0000313" key="21">
    <source>
        <dbReference type="EMBL" id="VEJ09356.1"/>
    </source>
</evidence>
<comment type="catalytic activity">
    <reaction evidence="15 18">
        <text>alpha-D-glucosamine 1-phosphate + acetyl-CoA = N-acetyl-alpha-D-glucosamine 1-phosphate + CoA + H(+)</text>
        <dbReference type="Rhea" id="RHEA:13725"/>
        <dbReference type="ChEBI" id="CHEBI:15378"/>
        <dbReference type="ChEBI" id="CHEBI:57287"/>
        <dbReference type="ChEBI" id="CHEBI:57288"/>
        <dbReference type="ChEBI" id="CHEBI:57776"/>
        <dbReference type="ChEBI" id="CHEBI:58516"/>
        <dbReference type="EC" id="2.3.1.157"/>
    </reaction>
</comment>
<proteinExistence type="inferred from homology"/>
<dbReference type="Pfam" id="PF25087">
    <property type="entry name" value="GMPPB_C"/>
    <property type="match status" value="1"/>
</dbReference>
<evidence type="ECO:0000259" key="20">
    <source>
        <dbReference type="Pfam" id="PF25087"/>
    </source>
</evidence>
<evidence type="ECO:0000256" key="6">
    <source>
        <dbReference type="ARBA" id="ARBA00022695"/>
    </source>
</evidence>
<keyword evidence="6 18" id="KW-0548">Nucleotidyltransferase</keyword>
<keyword evidence="10 18" id="KW-0133">Cell shape</keyword>
<comment type="catalytic activity">
    <reaction evidence="16 18">
        <text>N-acetyl-alpha-D-glucosamine 1-phosphate + UTP + H(+) = UDP-N-acetyl-alpha-D-glucosamine + diphosphate</text>
        <dbReference type="Rhea" id="RHEA:13509"/>
        <dbReference type="ChEBI" id="CHEBI:15378"/>
        <dbReference type="ChEBI" id="CHEBI:33019"/>
        <dbReference type="ChEBI" id="CHEBI:46398"/>
        <dbReference type="ChEBI" id="CHEBI:57705"/>
        <dbReference type="ChEBI" id="CHEBI:57776"/>
        <dbReference type="EC" id="2.7.7.23"/>
    </reaction>
</comment>
<dbReference type="InterPro" id="IPR025877">
    <property type="entry name" value="MobA-like_NTP_Trfase"/>
</dbReference>
<dbReference type="InterPro" id="IPR056729">
    <property type="entry name" value="GMPPB_C"/>
</dbReference>
<keyword evidence="13 18" id="KW-0012">Acyltransferase</keyword>
<feature type="binding site" evidence="18">
    <location>
        <position position="411"/>
    </location>
    <ligand>
        <name>acetyl-CoA</name>
        <dbReference type="ChEBI" id="CHEBI:57288"/>
    </ligand>
</feature>
<feature type="binding site" evidence="18">
    <location>
        <begin position="16"/>
        <end position="19"/>
    </location>
    <ligand>
        <name>UDP-N-acetyl-alpha-D-glucosamine</name>
        <dbReference type="ChEBI" id="CHEBI:57705"/>
    </ligand>
</feature>
<evidence type="ECO:0000256" key="3">
    <source>
        <dbReference type="ARBA" id="ARBA00007947"/>
    </source>
</evidence>
<dbReference type="Gene3D" id="3.90.550.10">
    <property type="entry name" value="Spore Coat Polysaccharide Biosynthesis Protein SpsA, Chain A"/>
    <property type="match status" value="1"/>
</dbReference>
<dbReference type="InterPro" id="IPR038009">
    <property type="entry name" value="GlmU_C_LbH"/>
</dbReference>
<dbReference type="GO" id="GO:0016020">
    <property type="term" value="C:membrane"/>
    <property type="evidence" value="ECO:0007669"/>
    <property type="project" value="GOC"/>
</dbReference>
<dbReference type="InterPro" id="IPR005882">
    <property type="entry name" value="Bifunctional_GlmU"/>
</dbReference>
<evidence type="ECO:0000256" key="7">
    <source>
        <dbReference type="ARBA" id="ARBA00022723"/>
    </source>
</evidence>
<evidence type="ECO:0000256" key="10">
    <source>
        <dbReference type="ARBA" id="ARBA00022960"/>
    </source>
</evidence>
<evidence type="ECO:0000256" key="11">
    <source>
        <dbReference type="ARBA" id="ARBA00022984"/>
    </source>
</evidence>
<feature type="binding site" evidence="18">
    <location>
        <position position="110"/>
    </location>
    <ligand>
        <name>Mg(2+)</name>
        <dbReference type="ChEBI" id="CHEBI:18420"/>
    </ligand>
</feature>
<keyword evidence="12 18" id="KW-0511">Multifunctional enzyme</keyword>
<keyword evidence="11 18" id="KW-0573">Peptidoglycan synthesis</keyword>
<name>A0A448TTU2_9PAST</name>
<dbReference type="InterPro" id="IPR001451">
    <property type="entry name" value="Hexapep"/>
</dbReference>
<dbReference type="KEGG" id="adp:NCTC12871_00809"/>
<feature type="binding site" evidence="18">
    <location>
        <position position="386"/>
    </location>
    <ligand>
        <name>acetyl-CoA</name>
        <dbReference type="ChEBI" id="CHEBI:57288"/>
    </ligand>
</feature>
<comment type="similarity">
    <text evidence="2 18">In the C-terminal section; belongs to the transferase hexapeptide repeat family.</text>
</comment>
<feature type="binding site" evidence="18">
    <location>
        <position position="160"/>
    </location>
    <ligand>
        <name>UDP-N-acetyl-alpha-D-glucosamine</name>
        <dbReference type="ChEBI" id="CHEBI:57705"/>
    </ligand>
</feature>
<dbReference type="InterPro" id="IPR029044">
    <property type="entry name" value="Nucleotide-diphossugar_trans"/>
</dbReference>
<feature type="binding site" evidence="18">
    <location>
        <begin position="108"/>
        <end position="110"/>
    </location>
    <ligand>
        <name>UDP-N-acetyl-alpha-D-glucosamine</name>
        <dbReference type="ChEBI" id="CHEBI:57705"/>
    </ligand>
</feature>
<dbReference type="EC" id="2.3.1.157" evidence="18"/>
<evidence type="ECO:0000256" key="12">
    <source>
        <dbReference type="ARBA" id="ARBA00023268"/>
    </source>
</evidence>
<evidence type="ECO:0000313" key="22">
    <source>
        <dbReference type="Proteomes" id="UP000279799"/>
    </source>
</evidence>
<evidence type="ECO:0000256" key="15">
    <source>
        <dbReference type="ARBA" id="ARBA00048247"/>
    </source>
</evidence>
<dbReference type="UniPathway" id="UPA00973"/>
<feature type="binding site" evidence="18">
    <location>
        <position position="357"/>
    </location>
    <ligand>
        <name>UDP-N-acetyl-alpha-D-glucosamine</name>
        <dbReference type="ChEBI" id="CHEBI:57705"/>
    </ligand>
</feature>
<dbReference type="SUPFAM" id="SSF51161">
    <property type="entry name" value="Trimeric LpxA-like enzymes"/>
    <property type="match status" value="1"/>
</dbReference>
<keyword evidence="14 18" id="KW-0961">Cell wall biogenesis/degradation</keyword>
<keyword evidence="9 18" id="KW-0460">Magnesium</keyword>
<dbReference type="NCBIfam" id="TIGR01173">
    <property type="entry name" value="glmU"/>
    <property type="match status" value="1"/>
</dbReference>
<sequence>MQKNSSNLQTLSAVILAAGKGTRMYSDLPKVLHKVAGKPMVKHVIDTAHALNAKNIHLIYGHAREIIQEALKDEKVNWVYQAEQLGTGHAMQQAEPFFEDDENIVMLYGDAPLIQPETLQKLIAAKPENGIALLTVVLDNPTGYGRILRNEQGEVIGIVEQKDANDAQKQIREVNTGVMVSSGKDFRKWLGRLNNNNAQHEYYMTDVIALAKQDGEQIVAVQADDFMEVEGANNRLQLAALERYYQKLQAKRLLLEGVMILDPQRFDLRGEFTHGKDVEIDVNVIIEGKVSVGNQVRIGAGVVLKNCEIGDNVEIKPYSVIENAVIGERSQIGPFSRLRPETVLAPQTHIGNFVEVKKSFIGKGSKINHLSYVGDTKMGEDCNIGAGVITCNYDGKNKHLTEIGNDVFVGSDSQLVAPVKVCDGATVGAGTTVTKTVPENSLVVSRSKQTYRENWARPRKEK</sequence>
<comment type="pathway">
    <text evidence="18">Nucleotide-sugar biosynthesis; UDP-N-acetyl-alpha-D-glucosamine biosynthesis; N-acetyl-alpha-D-glucosamine 1-phosphate from alpha-D-glucosamine 6-phosphate (route II): step 2/2.</text>
</comment>
<feature type="binding site" evidence="18">
    <location>
        <position position="339"/>
    </location>
    <ligand>
        <name>UDP-N-acetyl-alpha-D-glucosamine</name>
        <dbReference type="ChEBI" id="CHEBI:57705"/>
    </ligand>
</feature>
<feature type="binding site" evidence="18">
    <location>
        <position position="446"/>
    </location>
    <ligand>
        <name>acetyl-CoA</name>
        <dbReference type="ChEBI" id="CHEBI:57288"/>
    </ligand>
</feature>